<feature type="region of interest" description="Disordered" evidence="1">
    <location>
        <begin position="77"/>
        <end position="115"/>
    </location>
</feature>
<dbReference type="EMBL" id="JAVRFH010000004">
    <property type="protein sequence ID" value="MDT0609799.1"/>
    <property type="molecule type" value="Genomic_DNA"/>
</dbReference>
<comment type="caution">
    <text evidence="4">The sequence shown here is derived from an EMBL/GenBank/DDBJ whole genome shotgun (WGS) entry which is preliminary data.</text>
</comment>
<feature type="compositionally biased region" description="Gly residues" evidence="1">
    <location>
        <begin position="54"/>
        <end position="63"/>
    </location>
</feature>
<dbReference type="Pfam" id="PF14016">
    <property type="entry name" value="DUF4232"/>
    <property type="match status" value="1"/>
</dbReference>
<feature type="signal peptide" evidence="2">
    <location>
        <begin position="1"/>
        <end position="30"/>
    </location>
</feature>
<dbReference type="Proteomes" id="UP001180724">
    <property type="component" value="Unassembled WGS sequence"/>
</dbReference>
<sequence length="359" mass="36343">MRIPQLRTALAVPGALVVSLLLGACGTQSAASGAGGEGEREDRCGTGASASGDAGAGGSGQGRDGVRIVGMVERADGAGASASPGVRAGERPDVSVTADSLPGLPGRGESPGAGGASSCVVAYSVTNQEAEPFTYTIVFSLLDDQGRAMSNAEETVASVGAGRTVQRTLENGGLLGSPRLDAERVRILDVKRVPSDEAPAPAGSCPPSGLRLTADKGDAAMGLRVVGLHLENCGSRPYSLEGYPVLQLLDEELEPVDGIDVLRGTDDIPMAGGDGPPRPVTLRPGESAVSGLAWRNTTQAGAAVTVPYVRVRAESGSDPVIVTPNLDLGTTGKLGVRAWQKDETEPGTGTVTEDGRPRS</sequence>
<evidence type="ECO:0000313" key="5">
    <source>
        <dbReference type="Proteomes" id="UP001180724"/>
    </source>
</evidence>
<feature type="region of interest" description="Disordered" evidence="1">
    <location>
        <begin position="339"/>
        <end position="359"/>
    </location>
</feature>
<accession>A0ABU3AHZ5</accession>
<feature type="chain" id="PRO_5047140309" evidence="2">
    <location>
        <begin position="31"/>
        <end position="359"/>
    </location>
</feature>
<keyword evidence="5" id="KW-1185">Reference proteome</keyword>
<keyword evidence="2" id="KW-0732">Signal</keyword>
<name>A0ABU3AHZ5_9ACTN</name>
<dbReference type="InterPro" id="IPR025326">
    <property type="entry name" value="DUF4232"/>
</dbReference>
<feature type="domain" description="DUF4232" evidence="3">
    <location>
        <begin position="205"/>
        <end position="340"/>
    </location>
</feature>
<feature type="compositionally biased region" description="Gly residues" evidence="1">
    <location>
        <begin position="105"/>
        <end position="115"/>
    </location>
</feature>
<reference evidence="4" key="1">
    <citation type="submission" date="2024-05" db="EMBL/GenBank/DDBJ databases">
        <title>30 novel species of actinomycetes from the DSMZ collection.</title>
        <authorList>
            <person name="Nouioui I."/>
        </authorList>
    </citation>
    <scope>NUCLEOTIDE SEQUENCE</scope>
    <source>
        <strain evidence="4">DSM 40712</strain>
    </source>
</reference>
<dbReference type="RefSeq" id="WP_311571347.1">
    <property type="nucleotide sequence ID" value="NZ_JAVRFH010000004.1"/>
</dbReference>
<feature type="region of interest" description="Disordered" evidence="1">
    <location>
        <begin position="29"/>
        <end position="64"/>
    </location>
</feature>
<evidence type="ECO:0000256" key="2">
    <source>
        <dbReference type="SAM" id="SignalP"/>
    </source>
</evidence>
<proteinExistence type="predicted"/>
<evidence type="ECO:0000259" key="3">
    <source>
        <dbReference type="Pfam" id="PF14016"/>
    </source>
</evidence>
<dbReference type="PROSITE" id="PS51257">
    <property type="entry name" value="PROKAR_LIPOPROTEIN"/>
    <property type="match status" value="1"/>
</dbReference>
<evidence type="ECO:0000256" key="1">
    <source>
        <dbReference type="SAM" id="MobiDB-lite"/>
    </source>
</evidence>
<evidence type="ECO:0000313" key="4">
    <source>
        <dbReference type="EMBL" id="MDT0609799.1"/>
    </source>
</evidence>
<gene>
    <name evidence="4" type="ORF">RM812_06070</name>
</gene>
<protein>
    <submittedName>
        <fullName evidence="4">DUF4232 domain-containing protein</fullName>
    </submittedName>
</protein>
<organism evidence="4 5">
    <name type="scientific">Streptomyces lancefieldiae</name>
    <dbReference type="NCBI Taxonomy" id="3075520"/>
    <lineage>
        <taxon>Bacteria</taxon>
        <taxon>Bacillati</taxon>
        <taxon>Actinomycetota</taxon>
        <taxon>Actinomycetes</taxon>
        <taxon>Kitasatosporales</taxon>
        <taxon>Streptomycetaceae</taxon>
        <taxon>Streptomyces</taxon>
    </lineage>
</organism>